<dbReference type="GeneID" id="27323650"/>
<protein>
    <submittedName>
        <fullName evidence="1">Uncharacterized protein</fullName>
    </submittedName>
</protein>
<organism evidence="1 2">
    <name type="scientific">Exophiala mesophila</name>
    <name type="common">Black yeast-like fungus</name>
    <dbReference type="NCBI Taxonomy" id="212818"/>
    <lineage>
        <taxon>Eukaryota</taxon>
        <taxon>Fungi</taxon>
        <taxon>Dikarya</taxon>
        <taxon>Ascomycota</taxon>
        <taxon>Pezizomycotina</taxon>
        <taxon>Eurotiomycetes</taxon>
        <taxon>Chaetothyriomycetidae</taxon>
        <taxon>Chaetothyriales</taxon>
        <taxon>Herpotrichiellaceae</taxon>
        <taxon>Exophiala</taxon>
    </lineage>
</organism>
<dbReference type="VEuPathDB" id="FungiDB:PV10_05805"/>
<gene>
    <name evidence="1" type="ORF">PV10_05805</name>
</gene>
<dbReference type="EMBL" id="KN847523">
    <property type="protein sequence ID" value="KIV91244.1"/>
    <property type="molecule type" value="Genomic_DNA"/>
</dbReference>
<accession>A0A0D1ZB78</accession>
<dbReference type="RefSeq" id="XP_016222818.1">
    <property type="nucleotide sequence ID" value="XM_016370525.1"/>
</dbReference>
<name>A0A0D1ZB78_EXOME</name>
<reference evidence="1 2" key="1">
    <citation type="submission" date="2015-01" db="EMBL/GenBank/DDBJ databases">
        <title>The Genome Sequence of Exophiala mesophila CBS40295.</title>
        <authorList>
            <consortium name="The Broad Institute Genomics Platform"/>
            <person name="Cuomo C."/>
            <person name="de Hoog S."/>
            <person name="Gorbushina A."/>
            <person name="Stielow B."/>
            <person name="Teixiera M."/>
            <person name="Abouelleil A."/>
            <person name="Chapman S.B."/>
            <person name="Priest M."/>
            <person name="Young S.K."/>
            <person name="Wortman J."/>
            <person name="Nusbaum C."/>
            <person name="Birren B."/>
        </authorList>
    </citation>
    <scope>NUCLEOTIDE SEQUENCE [LARGE SCALE GENOMIC DNA]</scope>
    <source>
        <strain evidence="1 2">CBS 40295</strain>
    </source>
</reference>
<keyword evidence="2" id="KW-1185">Reference proteome</keyword>
<sequence length="104" mass="11633">MRMNGHMGWSLDTIPFNFPLALSLNMGFHGILDCLGVLATHVTLRCFDHMSFTSPFEEAKNLQIGGFMRPPSAGVVIVKVSRPSLRMCIAIQLLFDNFKVCRMS</sequence>
<evidence type="ECO:0000313" key="2">
    <source>
        <dbReference type="Proteomes" id="UP000054302"/>
    </source>
</evidence>
<dbReference type="HOGENOM" id="CLU_2250175_0_0_1"/>
<dbReference type="AlphaFoldDB" id="A0A0D1ZB78"/>
<proteinExistence type="predicted"/>
<dbReference type="Proteomes" id="UP000054302">
    <property type="component" value="Unassembled WGS sequence"/>
</dbReference>
<evidence type="ECO:0000313" key="1">
    <source>
        <dbReference type="EMBL" id="KIV91244.1"/>
    </source>
</evidence>